<dbReference type="SUPFAM" id="SSF53067">
    <property type="entry name" value="Actin-like ATPase domain"/>
    <property type="match status" value="2"/>
</dbReference>
<organism evidence="3 4">
    <name type="scientific">Stentor coeruleus</name>
    <dbReference type="NCBI Taxonomy" id="5963"/>
    <lineage>
        <taxon>Eukaryota</taxon>
        <taxon>Sar</taxon>
        <taxon>Alveolata</taxon>
        <taxon>Ciliophora</taxon>
        <taxon>Postciliodesmatophora</taxon>
        <taxon>Heterotrichea</taxon>
        <taxon>Heterotrichida</taxon>
        <taxon>Stentoridae</taxon>
        <taxon>Stentor</taxon>
    </lineage>
</organism>
<dbReference type="FunFam" id="3.30.420.40:FF:000026">
    <property type="entry name" value="Heat shock protein 70"/>
    <property type="match status" value="1"/>
</dbReference>
<dbReference type="PROSITE" id="PS00297">
    <property type="entry name" value="HSP70_1"/>
    <property type="match status" value="1"/>
</dbReference>
<evidence type="ECO:0000256" key="1">
    <source>
        <dbReference type="ARBA" id="ARBA00022741"/>
    </source>
</evidence>
<dbReference type="Pfam" id="PF00012">
    <property type="entry name" value="HSP70"/>
    <property type="match status" value="1"/>
</dbReference>
<dbReference type="AlphaFoldDB" id="A0A1R2B925"/>
<dbReference type="Gene3D" id="3.90.640.10">
    <property type="entry name" value="Actin, Chain A, domain 4"/>
    <property type="match status" value="1"/>
</dbReference>
<gene>
    <name evidence="3" type="ORF">SteCoe_28065</name>
</gene>
<comment type="caution">
    <text evidence="3">The sequence shown here is derived from an EMBL/GenBank/DDBJ whole genome shotgun (WGS) entry which is preliminary data.</text>
</comment>
<dbReference type="GO" id="GO:0140662">
    <property type="term" value="F:ATP-dependent protein folding chaperone"/>
    <property type="evidence" value="ECO:0007669"/>
    <property type="project" value="InterPro"/>
</dbReference>
<reference evidence="3 4" key="1">
    <citation type="submission" date="2016-11" db="EMBL/GenBank/DDBJ databases">
        <title>The macronuclear genome of Stentor coeruleus: a giant cell with tiny introns.</title>
        <authorList>
            <person name="Slabodnick M."/>
            <person name="Ruby J.G."/>
            <person name="Reiff S.B."/>
            <person name="Swart E.C."/>
            <person name="Gosai S."/>
            <person name="Prabakaran S."/>
            <person name="Witkowska E."/>
            <person name="Larue G.E."/>
            <person name="Fisher S."/>
            <person name="Freeman R.M."/>
            <person name="Gunawardena J."/>
            <person name="Chu W."/>
            <person name="Stover N.A."/>
            <person name="Gregory B.D."/>
            <person name="Nowacki M."/>
            <person name="Derisi J."/>
            <person name="Roy S.W."/>
            <person name="Marshall W.F."/>
            <person name="Sood P."/>
        </authorList>
    </citation>
    <scope>NUCLEOTIDE SEQUENCE [LARGE SCALE GENOMIC DNA]</scope>
    <source>
        <strain evidence="3">WM001</strain>
    </source>
</reference>
<evidence type="ECO:0000313" key="4">
    <source>
        <dbReference type="Proteomes" id="UP000187209"/>
    </source>
</evidence>
<dbReference type="OrthoDB" id="2401965at2759"/>
<keyword evidence="4" id="KW-1185">Reference proteome</keyword>
<dbReference type="InterPro" id="IPR013126">
    <property type="entry name" value="Hsp_70_fam"/>
</dbReference>
<keyword evidence="2" id="KW-0067">ATP-binding</keyword>
<dbReference type="EMBL" id="MPUH01000833">
    <property type="protein sequence ID" value="OMJ73283.1"/>
    <property type="molecule type" value="Genomic_DNA"/>
</dbReference>
<protein>
    <submittedName>
        <fullName evidence="3">Uncharacterized protein</fullName>
    </submittedName>
</protein>
<dbReference type="PANTHER" id="PTHR19375">
    <property type="entry name" value="HEAT SHOCK PROTEIN 70KDA"/>
    <property type="match status" value="1"/>
</dbReference>
<dbReference type="Proteomes" id="UP000187209">
    <property type="component" value="Unassembled WGS sequence"/>
</dbReference>
<name>A0A1R2B925_9CILI</name>
<evidence type="ECO:0000313" key="3">
    <source>
        <dbReference type="EMBL" id="OMJ73283.1"/>
    </source>
</evidence>
<dbReference type="InterPro" id="IPR018181">
    <property type="entry name" value="Heat_shock_70_CS"/>
</dbReference>
<keyword evidence="1" id="KW-0547">Nucleotide-binding</keyword>
<dbReference type="PRINTS" id="PR00301">
    <property type="entry name" value="HEATSHOCK70"/>
</dbReference>
<dbReference type="Gene3D" id="3.30.420.40">
    <property type="match status" value="2"/>
</dbReference>
<accession>A0A1R2B925</accession>
<dbReference type="PROSITE" id="PS01036">
    <property type="entry name" value="HSP70_3"/>
    <property type="match status" value="1"/>
</dbReference>
<dbReference type="FunFam" id="3.90.640.10:FF:000002">
    <property type="entry name" value="Heat shock 70 kDa"/>
    <property type="match status" value="1"/>
</dbReference>
<dbReference type="Gene3D" id="3.30.30.30">
    <property type="match status" value="1"/>
</dbReference>
<proteinExistence type="predicted"/>
<dbReference type="InterPro" id="IPR043129">
    <property type="entry name" value="ATPase_NBD"/>
</dbReference>
<evidence type="ECO:0000256" key="2">
    <source>
        <dbReference type="ARBA" id="ARBA00022840"/>
    </source>
</evidence>
<dbReference type="FunFam" id="3.30.30.30:FF:000001">
    <property type="entry name" value="heat shock 70 kDa protein-like"/>
    <property type="match status" value="1"/>
</dbReference>
<sequence length="388" mass="43236">MLIYEPCIGIDLGTSYSCVGVWNNGKVEIIPNELGNKTTSSYISFTDTERLIGDAAKNQSIINPENTVFDSKRLIGRMFNDLTVQADIKIWPFRVIRGPENRPQIVVQFKGEEKVFYPEEISAMVLLKMKEIAEAYLGRTVRYAVITVPAYFNNLQRQATKDAGTISGLDVKRIINEPTAAAIAYGYDKTNSDEKIIMIFDLGGGNLDVSILAIQNMSFKVMGTSGNTHLGGEDFDNRIVGFCVEDFKIKSGIDIKSNNIALRKLKAECEKAKIVISSISQASIEIDSLVEGCDYFVVITREKFEEINMDYFIECIYPVEKVLRDTSLNKNQIHEVVLVGGSTRIPKVKQLLQKFFNGKILCDTINLDEAVAYGAAVQGAILSKNEFK</sequence>
<dbReference type="GO" id="GO:0005524">
    <property type="term" value="F:ATP binding"/>
    <property type="evidence" value="ECO:0007669"/>
    <property type="project" value="UniProtKB-KW"/>
</dbReference>